<keyword evidence="2" id="KW-0732">Signal</keyword>
<feature type="chain" id="PRO_5042219049" description="SCP domain-containing protein" evidence="2">
    <location>
        <begin position="18"/>
        <end position="373"/>
    </location>
</feature>
<gene>
    <name evidence="3" type="ORF">OEA41_004330</name>
</gene>
<evidence type="ECO:0000256" key="1">
    <source>
        <dbReference type="SAM" id="MobiDB-lite"/>
    </source>
</evidence>
<dbReference type="EMBL" id="JASNWA010000010">
    <property type="protein sequence ID" value="KAK3167884.1"/>
    <property type="molecule type" value="Genomic_DNA"/>
</dbReference>
<accession>A0AAD9YXN3</accession>
<feature type="region of interest" description="Disordered" evidence="1">
    <location>
        <begin position="60"/>
        <end position="209"/>
    </location>
</feature>
<evidence type="ECO:0000256" key="2">
    <source>
        <dbReference type="SAM" id="SignalP"/>
    </source>
</evidence>
<feature type="compositionally biased region" description="Low complexity" evidence="1">
    <location>
        <begin position="60"/>
        <end position="69"/>
    </location>
</feature>
<comment type="caution">
    <text evidence="3">The sequence shown here is derived from an EMBL/GenBank/DDBJ whole genome shotgun (WGS) entry which is preliminary data.</text>
</comment>
<dbReference type="Proteomes" id="UP001276659">
    <property type="component" value="Unassembled WGS sequence"/>
</dbReference>
<feature type="signal peptide" evidence="2">
    <location>
        <begin position="1"/>
        <end position="17"/>
    </location>
</feature>
<feature type="compositionally biased region" description="Low complexity" evidence="1">
    <location>
        <begin position="136"/>
        <end position="191"/>
    </location>
</feature>
<name>A0AAD9YXN3_9LECA</name>
<keyword evidence="4" id="KW-1185">Reference proteome</keyword>
<evidence type="ECO:0008006" key="5">
    <source>
        <dbReference type="Google" id="ProtNLM"/>
    </source>
</evidence>
<protein>
    <recommendedName>
        <fullName evidence="5">SCP domain-containing protein</fullName>
    </recommendedName>
</protein>
<feature type="compositionally biased region" description="Low complexity" evidence="1">
    <location>
        <begin position="84"/>
        <end position="125"/>
    </location>
</feature>
<proteinExistence type="predicted"/>
<evidence type="ECO:0000313" key="4">
    <source>
        <dbReference type="Proteomes" id="UP001276659"/>
    </source>
</evidence>
<sequence length="373" mass="39400">MRASIAIATLLGAGALAQPHLKNIHRHQKRDEVKEWNQNGVHYVEGIVDVYVTVGGGHAAPEASAAPSPIGQEKYVQNGGQNGGHYHQGQWSGQQSQPAPSASAPVQKAPVTEYVQQQQPSAPAAAPSPAPMPIKQYQPQSQPQQEQQQQQPTHVAAPSPQQYVPQQQPSAPAAAPAPAPSTNTQSSNPPSDGSYWASSPLSPPNTPNAQDVLSRANYWRTKWNSQLGPFTWSSNLAKNSYTTTITPTTYTTDPSTGKQVPHGEGDATVMGHMLGPGSFAQCIAGGGNSGMKGSLTPFDQAFLMWICEEPNGLAECSEVDESANGGDTGHAQIIKGSYNQIGCYWMGSDVYDGMWTCDFAGGADEYGSVTGSS</sequence>
<reference evidence="3" key="1">
    <citation type="submission" date="2022-11" db="EMBL/GenBank/DDBJ databases">
        <title>Chromosomal genome sequence assembly and mating type (MAT) locus characterization of the leprose asexual lichenized fungus Lepraria neglecta (Nyl.) Erichsen.</title>
        <authorList>
            <person name="Allen J.L."/>
            <person name="Pfeffer B."/>
        </authorList>
    </citation>
    <scope>NUCLEOTIDE SEQUENCE</scope>
    <source>
        <strain evidence="3">Allen 5258</strain>
    </source>
</reference>
<dbReference type="AlphaFoldDB" id="A0AAD9YXN3"/>
<evidence type="ECO:0000313" key="3">
    <source>
        <dbReference type="EMBL" id="KAK3167884.1"/>
    </source>
</evidence>
<organism evidence="3 4">
    <name type="scientific">Lepraria neglecta</name>
    <dbReference type="NCBI Taxonomy" id="209136"/>
    <lineage>
        <taxon>Eukaryota</taxon>
        <taxon>Fungi</taxon>
        <taxon>Dikarya</taxon>
        <taxon>Ascomycota</taxon>
        <taxon>Pezizomycotina</taxon>
        <taxon>Lecanoromycetes</taxon>
        <taxon>OSLEUM clade</taxon>
        <taxon>Lecanoromycetidae</taxon>
        <taxon>Lecanorales</taxon>
        <taxon>Lecanorineae</taxon>
        <taxon>Stereocaulaceae</taxon>
        <taxon>Lepraria</taxon>
    </lineage>
</organism>